<evidence type="ECO:0000256" key="6">
    <source>
        <dbReference type="SAM" id="MobiDB-lite"/>
    </source>
</evidence>
<comment type="caution">
    <text evidence="8">The sequence shown here is derived from an EMBL/GenBank/DDBJ whole genome shotgun (WGS) entry which is preliminary data.</text>
</comment>
<dbReference type="Pfam" id="PF05105">
    <property type="entry name" value="Phage_holin_4_1"/>
    <property type="match status" value="1"/>
</dbReference>
<dbReference type="Proteomes" id="UP000608071">
    <property type="component" value="Unassembled WGS sequence"/>
</dbReference>
<dbReference type="NCBIfam" id="TIGR01593">
    <property type="entry name" value="holin_tox_secr"/>
    <property type="match status" value="1"/>
</dbReference>
<organism evidence="8 9">
    <name type="scientific">Paenibacillus gallinarum</name>
    <dbReference type="NCBI Taxonomy" id="2762232"/>
    <lineage>
        <taxon>Bacteria</taxon>
        <taxon>Bacillati</taxon>
        <taxon>Bacillota</taxon>
        <taxon>Bacilli</taxon>
        <taxon>Bacillales</taxon>
        <taxon>Paenibacillaceae</taxon>
        <taxon>Paenibacillus</taxon>
    </lineage>
</organism>
<sequence length="154" mass="17459">MLFTYAFGGWSELLIFLCIAMAVDYITGVAAAIRTKDKLNSEIGFWGLSRKGLMLLVILIANQLDMLMNTDMIKGGAIYFYLANELISITENFSRIGFPIPNILKKIIYVLKSQSDEEEKKEKESNEKMTRKTNTVQDVTNKDIEAESEEDSNK</sequence>
<comment type="similarity">
    <text evidence="5">Belongs to the bacteriophage holin family. Cp-1 holin subfamily.</text>
</comment>
<keyword evidence="4 7" id="KW-0472">Membrane</keyword>
<keyword evidence="3 7" id="KW-1133">Transmembrane helix</keyword>
<protein>
    <submittedName>
        <fullName evidence="8">Phage holin family protein</fullName>
    </submittedName>
</protein>
<gene>
    <name evidence="8" type="ORF">H9647_03050</name>
</gene>
<evidence type="ECO:0000256" key="2">
    <source>
        <dbReference type="ARBA" id="ARBA00022692"/>
    </source>
</evidence>
<evidence type="ECO:0000256" key="1">
    <source>
        <dbReference type="ARBA" id="ARBA00004141"/>
    </source>
</evidence>
<comment type="subcellular location">
    <subcellularLocation>
        <location evidence="1">Membrane</location>
        <topology evidence="1">Multi-pass membrane protein</topology>
    </subcellularLocation>
</comment>
<evidence type="ECO:0000313" key="8">
    <source>
        <dbReference type="EMBL" id="MBD7967029.1"/>
    </source>
</evidence>
<feature type="compositionally biased region" description="Basic and acidic residues" evidence="6">
    <location>
        <begin position="115"/>
        <end position="130"/>
    </location>
</feature>
<dbReference type="EMBL" id="JACSQL010000001">
    <property type="protein sequence ID" value="MBD7967029.1"/>
    <property type="molecule type" value="Genomic_DNA"/>
</dbReference>
<feature type="compositionally biased region" description="Basic and acidic residues" evidence="6">
    <location>
        <begin position="140"/>
        <end position="154"/>
    </location>
</feature>
<feature type="region of interest" description="Disordered" evidence="6">
    <location>
        <begin position="115"/>
        <end position="154"/>
    </location>
</feature>
<evidence type="ECO:0000256" key="4">
    <source>
        <dbReference type="ARBA" id="ARBA00023136"/>
    </source>
</evidence>
<keyword evidence="9" id="KW-1185">Reference proteome</keyword>
<evidence type="ECO:0000256" key="3">
    <source>
        <dbReference type="ARBA" id="ARBA00022989"/>
    </source>
</evidence>
<reference evidence="8 9" key="1">
    <citation type="submission" date="2020-08" db="EMBL/GenBank/DDBJ databases">
        <title>A Genomic Blueprint of the Chicken Gut Microbiome.</title>
        <authorList>
            <person name="Gilroy R."/>
            <person name="Ravi A."/>
            <person name="Getino M."/>
            <person name="Pursley I."/>
            <person name="Horton D.L."/>
            <person name="Alikhan N.-F."/>
            <person name="Baker D."/>
            <person name="Gharbi K."/>
            <person name="Hall N."/>
            <person name="Watson M."/>
            <person name="Adriaenssens E.M."/>
            <person name="Foster-Nyarko E."/>
            <person name="Jarju S."/>
            <person name="Secka A."/>
            <person name="Antonio M."/>
            <person name="Oren A."/>
            <person name="Chaudhuri R."/>
            <person name="La Ragione R.M."/>
            <person name="Hildebrand F."/>
            <person name="Pallen M.J."/>
        </authorList>
    </citation>
    <scope>NUCLEOTIDE SEQUENCE [LARGE SCALE GENOMIC DNA]</scope>
    <source>
        <strain evidence="8 9">Sa2BVA9</strain>
    </source>
</reference>
<evidence type="ECO:0000313" key="9">
    <source>
        <dbReference type="Proteomes" id="UP000608071"/>
    </source>
</evidence>
<accession>A0ABR8SU72</accession>
<evidence type="ECO:0000256" key="5">
    <source>
        <dbReference type="ARBA" id="ARBA00023600"/>
    </source>
</evidence>
<proteinExistence type="inferred from homology"/>
<feature type="transmembrane region" description="Helical" evidence="7">
    <location>
        <begin position="45"/>
        <end position="64"/>
    </location>
</feature>
<feature type="transmembrane region" description="Helical" evidence="7">
    <location>
        <begin position="13"/>
        <end position="33"/>
    </location>
</feature>
<name>A0ABR8SU72_9BACL</name>
<dbReference type="InterPro" id="IPR006480">
    <property type="entry name" value="Phage_holin_4_1"/>
</dbReference>
<keyword evidence="2 7" id="KW-0812">Transmembrane</keyword>
<evidence type="ECO:0000256" key="7">
    <source>
        <dbReference type="SAM" id="Phobius"/>
    </source>
</evidence>